<keyword evidence="3 9" id="KW-0698">rRNA processing</keyword>
<dbReference type="EMBL" id="JABBNT010000002">
    <property type="protein sequence ID" value="NMM44456.1"/>
    <property type="molecule type" value="Genomic_DNA"/>
</dbReference>
<feature type="active site" evidence="9">
    <location>
        <position position="50"/>
    </location>
</feature>
<feature type="domain" description="DRBM" evidence="10">
    <location>
        <begin position="157"/>
        <end position="226"/>
    </location>
</feature>
<dbReference type="HAMAP" id="MF_00104">
    <property type="entry name" value="RNase_III"/>
    <property type="match status" value="1"/>
</dbReference>
<comment type="caution">
    <text evidence="12">The sequence shown here is derived from an EMBL/GenBank/DDBJ whole genome shotgun (WGS) entry which is preliminary data.</text>
</comment>
<dbReference type="GO" id="GO:0005737">
    <property type="term" value="C:cytoplasm"/>
    <property type="evidence" value="ECO:0007669"/>
    <property type="project" value="UniProtKB-SubCell"/>
</dbReference>
<evidence type="ECO:0000256" key="8">
    <source>
        <dbReference type="ARBA" id="ARBA00022884"/>
    </source>
</evidence>
<dbReference type="GO" id="GO:0010468">
    <property type="term" value="P:regulation of gene expression"/>
    <property type="evidence" value="ECO:0007669"/>
    <property type="project" value="TreeGrafter"/>
</dbReference>
<keyword evidence="9" id="KW-0963">Cytoplasm</keyword>
<evidence type="ECO:0000256" key="2">
    <source>
        <dbReference type="ARBA" id="ARBA00010183"/>
    </source>
</evidence>
<evidence type="ECO:0000256" key="9">
    <source>
        <dbReference type="HAMAP-Rule" id="MF_00104"/>
    </source>
</evidence>
<keyword evidence="9" id="KW-0699">rRNA-binding</keyword>
<feature type="active site" evidence="9">
    <location>
        <position position="121"/>
    </location>
</feature>
<keyword evidence="9" id="KW-0460">Magnesium</keyword>
<dbReference type="GO" id="GO:0019843">
    <property type="term" value="F:rRNA binding"/>
    <property type="evidence" value="ECO:0007669"/>
    <property type="project" value="UniProtKB-KW"/>
</dbReference>
<dbReference type="InterPro" id="IPR036389">
    <property type="entry name" value="RNase_III_sf"/>
</dbReference>
<evidence type="ECO:0000259" key="10">
    <source>
        <dbReference type="PROSITE" id="PS50137"/>
    </source>
</evidence>
<dbReference type="Pfam" id="PF00035">
    <property type="entry name" value="dsrm"/>
    <property type="match status" value="1"/>
</dbReference>
<dbReference type="Pfam" id="PF14622">
    <property type="entry name" value="Ribonucleas_3_3"/>
    <property type="match status" value="1"/>
</dbReference>
<keyword evidence="9" id="KW-0819">tRNA processing</keyword>
<dbReference type="SUPFAM" id="SSF54768">
    <property type="entry name" value="dsRNA-binding domain-like"/>
    <property type="match status" value="1"/>
</dbReference>
<dbReference type="Gene3D" id="1.10.1520.10">
    <property type="entry name" value="Ribonuclease III domain"/>
    <property type="match status" value="1"/>
</dbReference>
<keyword evidence="6 9" id="KW-0255">Endonuclease</keyword>
<evidence type="ECO:0000256" key="7">
    <source>
        <dbReference type="ARBA" id="ARBA00022801"/>
    </source>
</evidence>
<name>A0A7Y0DZJ3_9PROT</name>
<evidence type="ECO:0000256" key="1">
    <source>
        <dbReference type="ARBA" id="ARBA00000109"/>
    </source>
</evidence>
<dbReference type="NCBIfam" id="TIGR02191">
    <property type="entry name" value="RNaseIII"/>
    <property type="match status" value="1"/>
</dbReference>
<sequence length="226" mass="24766">MPSTDDRRAALEARIGHAFKDPKLLDRALTHSSSPHAAKGSYERLEFLGDRVLGLIIADMLMRHYPKEPEGHLSRRFNALVRKETLAEIATELGVGPEIRFGPSEVEDGAENQSILSDVCEALIAALFRDGGLDTARAFVESHWTDRLDAAVKPPRDAKTTLQEWTMARGLGLPVYEEVGRSGPDHAPVFRIRVSVAGHGDAEAEGRAKRLAEQTAAKTLLESLPK</sequence>
<dbReference type="PROSITE" id="PS00517">
    <property type="entry name" value="RNASE_3_1"/>
    <property type="match status" value="1"/>
</dbReference>
<evidence type="ECO:0000256" key="5">
    <source>
        <dbReference type="ARBA" id="ARBA00022722"/>
    </source>
</evidence>
<dbReference type="GO" id="GO:0008033">
    <property type="term" value="P:tRNA processing"/>
    <property type="evidence" value="ECO:0007669"/>
    <property type="project" value="UniProtKB-KW"/>
</dbReference>
<comment type="cofactor">
    <cofactor evidence="9">
        <name>Mg(2+)</name>
        <dbReference type="ChEBI" id="CHEBI:18420"/>
    </cofactor>
</comment>
<dbReference type="AlphaFoldDB" id="A0A7Y0DZJ3"/>
<dbReference type="GO" id="GO:0006397">
    <property type="term" value="P:mRNA processing"/>
    <property type="evidence" value="ECO:0007669"/>
    <property type="project" value="UniProtKB-UniRule"/>
</dbReference>
<dbReference type="CDD" id="cd00593">
    <property type="entry name" value="RIBOc"/>
    <property type="match status" value="1"/>
</dbReference>
<keyword evidence="8 9" id="KW-0694">RNA-binding</keyword>
<keyword evidence="9" id="KW-0479">Metal-binding</keyword>
<dbReference type="GO" id="GO:0046872">
    <property type="term" value="F:metal ion binding"/>
    <property type="evidence" value="ECO:0007669"/>
    <property type="project" value="UniProtKB-KW"/>
</dbReference>
<dbReference type="PROSITE" id="PS50142">
    <property type="entry name" value="RNASE_3_2"/>
    <property type="match status" value="1"/>
</dbReference>
<feature type="domain" description="RNase III" evidence="11">
    <location>
        <begin position="8"/>
        <end position="132"/>
    </location>
</feature>
<evidence type="ECO:0000313" key="12">
    <source>
        <dbReference type="EMBL" id="NMM44456.1"/>
    </source>
</evidence>
<dbReference type="InterPro" id="IPR000999">
    <property type="entry name" value="RNase_III_dom"/>
</dbReference>
<dbReference type="Gene3D" id="3.30.160.20">
    <property type="match status" value="1"/>
</dbReference>
<dbReference type="InterPro" id="IPR014720">
    <property type="entry name" value="dsRBD_dom"/>
</dbReference>
<comment type="similarity">
    <text evidence="2">Belongs to the ribonuclease III family.</text>
</comment>
<evidence type="ECO:0000256" key="6">
    <source>
        <dbReference type="ARBA" id="ARBA00022759"/>
    </source>
</evidence>
<evidence type="ECO:0000259" key="11">
    <source>
        <dbReference type="PROSITE" id="PS50142"/>
    </source>
</evidence>
<dbReference type="Proteomes" id="UP000539372">
    <property type="component" value="Unassembled WGS sequence"/>
</dbReference>
<dbReference type="SUPFAM" id="SSF69065">
    <property type="entry name" value="RNase III domain-like"/>
    <property type="match status" value="1"/>
</dbReference>
<dbReference type="RefSeq" id="WP_169624740.1">
    <property type="nucleotide sequence ID" value="NZ_JABBNT010000002.1"/>
</dbReference>
<comment type="subunit">
    <text evidence="9">Homodimer.</text>
</comment>
<dbReference type="GO" id="GO:0003725">
    <property type="term" value="F:double-stranded RNA binding"/>
    <property type="evidence" value="ECO:0007669"/>
    <property type="project" value="TreeGrafter"/>
</dbReference>
<comment type="function">
    <text evidence="9">Digests double-stranded RNA. Involved in the processing of primary rRNA transcript to yield the immediate precursors to the large and small rRNAs (23S and 16S). Processes some mRNAs, and tRNAs when they are encoded in the rRNA operon. Processes pre-crRNA and tracrRNA of type II CRISPR loci if present in the organism.</text>
</comment>
<evidence type="ECO:0000313" key="13">
    <source>
        <dbReference type="Proteomes" id="UP000539372"/>
    </source>
</evidence>
<accession>A0A7Y0DZJ3</accession>
<dbReference type="SMART" id="SM00535">
    <property type="entry name" value="RIBOc"/>
    <property type="match status" value="1"/>
</dbReference>
<dbReference type="EC" id="3.1.26.3" evidence="9"/>
<evidence type="ECO:0000256" key="3">
    <source>
        <dbReference type="ARBA" id="ARBA00022552"/>
    </source>
</evidence>
<evidence type="ECO:0000256" key="4">
    <source>
        <dbReference type="ARBA" id="ARBA00022664"/>
    </source>
</evidence>
<dbReference type="FunFam" id="1.10.1520.10:FF:000001">
    <property type="entry name" value="Ribonuclease 3"/>
    <property type="match status" value="1"/>
</dbReference>
<feature type="binding site" evidence="9">
    <location>
        <position position="118"/>
    </location>
    <ligand>
        <name>Mg(2+)</name>
        <dbReference type="ChEBI" id="CHEBI:18420"/>
    </ligand>
</feature>
<keyword evidence="13" id="KW-1185">Reference proteome</keyword>
<dbReference type="CDD" id="cd10845">
    <property type="entry name" value="DSRM_RNAse_III_family"/>
    <property type="match status" value="1"/>
</dbReference>
<dbReference type="SMART" id="SM00358">
    <property type="entry name" value="DSRM"/>
    <property type="match status" value="1"/>
</dbReference>
<dbReference type="GO" id="GO:0004525">
    <property type="term" value="F:ribonuclease III activity"/>
    <property type="evidence" value="ECO:0007669"/>
    <property type="project" value="UniProtKB-UniRule"/>
</dbReference>
<dbReference type="PANTHER" id="PTHR11207:SF0">
    <property type="entry name" value="RIBONUCLEASE 3"/>
    <property type="match status" value="1"/>
</dbReference>
<dbReference type="PANTHER" id="PTHR11207">
    <property type="entry name" value="RIBONUCLEASE III"/>
    <property type="match status" value="1"/>
</dbReference>
<feature type="binding site" evidence="9">
    <location>
        <position position="46"/>
    </location>
    <ligand>
        <name>Mg(2+)</name>
        <dbReference type="ChEBI" id="CHEBI:18420"/>
    </ligand>
</feature>
<gene>
    <name evidence="9 12" type="primary">rnc</name>
    <name evidence="12" type="ORF">HH303_08190</name>
</gene>
<comment type="catalytic activity">
    <reaction evidence="1 9">
        <text>Endonucleolytic cleavage to 5'-phosphomonoester.</text>
        <dbReference type="EC" id="3.1.26.3"/>
    </reaction>
</comment>
<protein>
    <recommendedName>
        <fullName evidence="9">Ribonuclease 3</fullName>
        <ecNumber evidence="9">3.1.26.3</ecNumber>
    </recommendedName>
    <alternativeName>
        <fullName evidence="9">Ribonuclease III</fullName>
        <shortName evidence="9">RNase III</shortName>
    </alternativeName>
</protein>
<organism evidence="12 13">
    <name type="scientific">Pacificispira spongiicola</name>
    <dbReference type="NCBI Taxonomy" id="2729598"/>
    <lineage>
        <taxon>Bacteria</taxon>
        <taxon>Pseudomonadati</taxon>
        <taxon>Pseudomonadota</taxon>
        <taxon>Alphaproteobacteria</taxon>
        <taxon>Rhodospirillales</taxon>
        <taxon>Rhodospirillaceae</taxon>
        <taxon>Pacificispira</taxon>
    </lineage>
</organism>
<proteinExistence type="inferred from homology"/>
<dbReference type="PROSITE" id="PS50137">
    <property type="entry name" value="DS_RBD"/>
    <property type="match status" value="1"/>
</dbReference>
<dbReference type="GO" id="GO:0006364">
    <property type="term" value="P:rRNA processing"/>
    <property type="evidence" value="ECO:0007669"/>
    <property type="project" value="UniProtKB-UniRule"/>
</dbReference>
<reference evidence="12 13" key="1">
    <citation type="submission" date="2020-04" db="EMBL/GenBank/DDBJ databases">
        <title>Rhodospirillaceae bacterium KN72 isolated from deep sea.</title>
        <authorList>
            <person name="Zhang D.-C."/>
        </authorList>
    </citation>
    <scope>NUCLEOTIDE SEQUENCE [LARGE SCALE GENOMIC DNA]</scope>
    <source>
        <strain evidence="12 13">KN72</strain>
    </source>
</reference>
<keyword evidence="4 9" id="KW-0507">mRNA processing</keyword>
<keyword evidence="5 9" id="KW-0540">Nuclease</keyword>
<feature type="binding site" evidence="9">
    <location>
        <position position="121"/>
    </location>
    <ligand>
        <name>Mg(2+)</name>
        <dbReference type="ChEBI" id="CHEBI:18420"/>
    </ligand>
</feature>
<keyword evidence="7 9" id="KW-0378">Hydrolase</keyword>
<dbReference type="InterPro" id="IPR011907">
    <property type="entry name" value="RNase_III"/>
</dbReference>
<comment type="subcellular location">
    <subcellularLocation>
        <location evidence="9">Cytoplasm</location>
    </subcellularLocation>
</comment>